<dbReference type="Proteomes" id="UP000244754">
    <property type="component" value="Chromosome"/>
</dbReference>
<dbReference type="RefSeq" id="WP_108404815.1">
    <property type="nucleotide sequence ID" value="NZ_CP026948.1"/>
</dbReference>
<proteinExistence type="predicted"/>
<reference evidence="2" key="1">
    <citation type="submission" date="2018-01" db="EMBL/GenBank/DDBJ databases">
        <authorList>
            <person name="Li J."/>
        </authorList>
    </citation>
    <scope>NUCLEOTIDE SEQUENCE [LARGE SCALE GENOMIC DNA]</scope>
    <source>
        <strain evidence="2">2184</strain>
    </source>
</reference>
<evidence type="ECO:0000313" key="2">
    <source>
        <dbReference type="Proteomes" id="UP000244754"/>
    </source>
</evidence>
<dbReference type="EMBL" id="CP026948">
    <property type="protein sequence ID" value="AWB84807.1"/>
    <property type="molecule type" value="Genomic_DNA"/>
</dbReference>
<keyword evidence="2" id="KW-1185">Reference proteome</keyword>
<name>A0A2S0WGA6_9CORY</name>
<dbReference type="AlphaFoldDB" id="A0A2S0WGA6"/>
<sequence>MSDRITPSKLTENDVEMLKRIAWEGGAFEALEYGIEVGVFERPELKRLWEALSADFASFRLKEMVLEALIEEIE</sequence>
<evidence type="ECO:0000313" key="1">
    <source>
        <dbReference type="EMBL" id="AWB84807.1"/>
    </source>
</evidence>
<protein>
    <submittedName>
        <fullName evidence="1">Uncharacterized protein</fullName>
    </submittedName>
</protein>
<gene>
    <name evidence="1" type="ORF">C3E79_10245</name>
</gene>
<accession>A0A2S0WGA6</accession>
<organism evidence="1 2">
    <name type="scientific">Corynebacterium liangguodongii</name>
    <dbReference type="NCBI Taxonomy" id="2079535"/>
    <lineage>
        <taxon>Bacteria</taxon>
        <taxon>Bacillati</taxon>
        <taxon>Actinomycetota</taxon>
        <taxon>Actinomycetes</taxon>
        <taxon>Mycobacteriales</taxon>
        <taxon>Corynebacteriaceae</taxon>
        <taxon>Corynebacterium</taxon>
    </lineage>
</organism>
<dbReference type="KEGG" id="clia:C3E79_10245"/>